<feature type="region of interest" description="Disordered" evidence="1">
    <location>
        <begin position="172"/>
        <end position="200"/>
    </location>
</feature>
<keyword evidence="2" id="KW-1185">Reference proteome</keyword>
<feature type="region of interest" description="Disordered" evidence="1">
    <location>
        <begin position="230"/>
        <end position="256"/>
    </location>
</feature>
<evidence type="ECO:0000256" key="1">
    <source>
        <dbReference type="SAM" id="MobiDB-lite"/>
    </source>
</evidence>
<feature type="region of interest" description="Disordered" evidence="1">
    <location>
        <begin position="1"/>
        <end position="24"/>
    </location>
</feature>
<evidence type="ECO:0000313" key="3">
    <source>
        <dbReference type="RefSeq" id="XP_070626375.1"/>
    </source>
</evidence>
<reference evidence="3" key="1">
    <citation type="submission" date="2025-08" db="UniProtKB">
        <authorList>
            <consortium name="RefSeq"/>
        </authorList>
    </citation>
    <scope>IDENTIFICATION</scope>
    <source>
        <tissue evidence="3">Blood</tissue>
    </source>
</reference>
<accession>A0ABM4QSU8</accession>
<proteinExistence type="predicted"/>
<feature type="compositionally biased region" description="Basic and acidic residues" evidence="1">
    <location>
        <begin position="1"/>
        <end position="10"/>
    </location>
</feature>
<gene>
    <name evidence="3" type="primary">LOC139177015</name>
</gene>
<dbReference type="Proteomes" id="UP001652663">
    <property type="component" value="Chromosome 18"/>
</dbReference>
<name>A0ABM4QSU8_BOSIN</name>
<dbReference type="RefSeq" id="XP_070626375.1">
    <property type="nucleotide sequence ID" value="XM_070770274.1"/>
</dbReference>
<evidence type="ECO:0000313" key="2">
    <source>
        <dbReference type="Proteomes" id="UP001652663"/>
    </source>
</evidence>
<dbReference type="GeneID" id="139177015"/>
<sequence length="276" mass="29949">MGTVKTEARGSKIPTYHPDDGKQGALPVGAAAVETLSDVLWDGLNPCTETEEAYADSENKLMVVGERMEGDVCISLEYRLKLKRVGKTTRRFRTTFPSGPGAPPYLGLLSRHREAGVGEARCLLGLVVRWAVLGALRSRFEFRPPAFGSETRQTVRASGSTCGAMMLPLSTIEGQETEEVQTRPPEKGALPSENPDDLLNKEEGKMSAKFLPICPLPSVCFAYYLETDDSDSDSQSDPDTSKPGLSCSSPSKPGMDHEEIQAWECPLCCLSILCLS</sequence>
<organism evidence="2 3">
    <name type="scientific">Bos indicus</name>
    <name type="common">Zebu</name>
    <dbReference type="NCBI Taxonomy" id="9915"/>
    <lineage>
        <taxon>Eukaryota</taxon>
        <taxon>Metazoa</taxon>
        <taxon>Chordata</taxon>
        <taxon>Craniata</taxon>
        <taxon>Vertebrata</taxon>
        <taxon>Euteleostomi</taxon>
        <taxon>Mammalia</taxon>
        <taxon>Eutheria</taxon>
        <taxon>Laurasiatheria</taxon>
        <taxon>Artiodactyla</taxon>
        <taxon>Ruminantia</taxon>
        <taxon>Pecora</taxon>
        <taxon>Bovidae</taxon>
        <taxon>Bovinae</taxon>
        <taxon>Bos</taxon>
    </lineage>
</organism>
<protein>
    <submittedName>
        <fullName evidence="3">Uncharacterized protein</fullName>
    </submittedName>
</protein>